<keyword evidence="5" id="KW-0539">Nucleus</keyword>
<accession>A0A2P6NMI9</accession>
<dbReference type="AlphaFoldDB" id="A0A2P6NMI9"/>
<dbReference type="InterPro" id="IPR036390">
    <property type="entry name" value="WH_DNA-bd_sf"/>
</dbReference>
<dbReference type="Pfam" id="PF04824">
    <property type="entry name" value="Rad21_Rec8"/>
    <property type="match status" value="1"/>
</dbReference>
<name>A0A2P6NMI9_9EUKA</name>
<evidence type="ECO:0000256" key="4">
    <source>
        <dbReference type="ARBA" id="ARBA00022454"/>
    </source>
</evidence>
<proteinExistence type="inferred from homology"/>
<feature type="compositionally biased region" description="Acidic residues" evidence="6">
    <location>
        <begin position="193"/>
        <end position="207"/>
    </location>
</feature>
<evidence type="ECO:0000313" key="10">
    <source>
        <dbReference type="Proteomes" id="UP000241769"/>
    </source>
</evidence>
<dbReference type="InterPro" id="IPR049589">
    <property type="entry name" value="NXP1_M-like"/>
</dbReference>
<feature type="region of interest" description="Disordered" evidence="6">
    <location>
        <begin position="360"/>
        <end position="427"/>
    </location>
</feature>
<evidence type="ECO:0000256" key="5">
    <source>
        <dbReference type="ARBA" id="ARBA00023242"/>
    </source>
</evidence>
<evidence type="ECO:0000256" key="3">
    <source>
        <dbReference type="ARBA" id="ARBA00009870"/>
    </source>
</evidence>
<feature type="domain" description="Rad21/Rec8-like protein N-terminal" evidence="8">
    <location>
        <begin position="1"/>
        <end position="100"/>
    </location>
</feature>
<dbReference type="CDD" id="cd21792">
    <property type="entry name" value="Rad21_Rec8_M_NXP1-like"/>
    <property type="match status" value="1"/>
</dbReference>
<dbReference type="InParanoid" id="A0A2P6NMI9"/>
<evidence type="ECO:0000256" key="6">
    <source>
        <dbReference type="SAM" id="MobiDB-lite"/>
    </source>
</evidence>
<dbReference type="Gene3D" id="1.10.10.580">
    <property type="entry name" value="Structural maintenance of chromosome 1. Chain E"/>
    <property type="match status" value="1"/>
</dbReference>
<feature type="compositionally biased region" description="Basic and acidic residues" evidence="6">
    <location>
        <begin position="360"/>
        <end position="371"/>
    </location>
</feature>
<dbReference type="GO" id="GO:0008278">
    <property type="term" value="C:cohesin complex"/>
    <property type="evidence" value="ECO:0007669"/>
    <property type="project" value="InterPro"/>
</dbReference>
<dbReference type="STRING" id="1890364.A0A2P6NMI9"/>
<evidence type="ECO:0000313" key="9">
    <source>
        <dbReference type="EMBL" id="PRP85184.1"/>
    </source>
</evidence>
<feature type="region of interest" description="Disordered" evidence="6">
    <location>
        <begin position="190"/>
        <end position="271"/>
    </location>
</feature>
<feature type="compositionally biased region" description="Polar residues" evidence="6">
    <location>
        <begin position="407"/>
        <end position="427"/>
    </location>
</feature>
<dbReference type="Pfam" id="PF04825">
    <property type="entry name" value="Rad21_Rec8_N"/>
    <property type="match status" value="1"/>
</dbReference>
<dbReference type="PANTHER" id="PTHR12585:SF69">
    <property type="entry name" value="FI11703P"/>
    <property type="match status" value="1"/>
</dbReference>
<keyword evidence="4" id="KW-0158">Chromosome</keyword>
<dbReference type="GO" id="GO:1990414">
    <property type="term" value="P:replication-born double-strand break repair via sister chromatid exchange"/>
    <property type="evidence" value="ECO:0007669"/>
    <property type="project" value="TreeGrafter"/>
</dbReference>
<dbReference type="GO" id="GO:0007062">
    <property type="term" value="P:sister chromatid cohesion"/>
    <property type="evidence" value="ECO:0007669"/>
    <property type="project" value="InterPro"/>
</dbReference>
<gene>
    <name evidence="9" type="ORF">PROFUN_07131</name>
</gene>
<dbReference type="SUPFAM" id="SSF46785">
    <property type="entry name" value="Winged helix' DNA-binding domain"/>
    <property type="match status" value="1"/>
</dbReference>
<dbReference type="InterPro" id="IPR006910">
    <property type="entry name" value="Rad21_Rec8_N"/>
</dbReference>
<keyword evidence="10" id="KW-1185">Reference proteome</keyword>
<dbReference type="PANTHER" id="PTHR12585">
    <property type="entry name" value="SCC1 / RAD21 FAMILY MEMBER"/>
    <property type="match status" value="1"/>
</dbReference>
<dbReference type="InterPro" id="IPR039781">
    <property type="entry name" value="Rad21/Rec8-like"/>
</dbReference>
<feature type="domain" description="Rad21/Rec8-like protein C-terminal eukaryotic" evidence="7">
    <location>
        <begin position="452"/>
        <end position="498"/>
    </location>
</feature>
<dbReference type="InterPro" id="IPR023093">
    <property type="entry name" value="ScpA-like_C"/>
</dbReference>
<comment type="subcellular location">
    <subcellularLocation>
        <location evidence="2">Chromosome</location>
    </subcellularLocation>
    <subcellularLocation>
        <location evidence="1">Nucleus</location>
    </subcellularLocation>
</comment>
<dbReference type="InterPro" id="IPR006909">
    <property type="entry name" value="Rad21/Rec8_C_eu"/>
</dbReference>
<sequence>MFYSQFVLAKKGELGRVWLAAHWDRKLTKAQINASNIEDAVNSIVNMSVPMALRMTGHLLLGVSRIYARKVKYLLTDCNDALVKIKMAFRTETQADMHLEDTVANYAAITLPENYDNMEINLPEITIEEFAIPDDRNLLNVNLATRRQINIHLTDAGGEDEATEDPGMMMEPGFDDDPLRLMGAPEPFRDFGAEPDDIAPMEYEPENPLDFAPRSPATPMTPNLPAGTPDVNLGQLPDTPQGLPGTPGTPGLTTPSHMAPDSPGAPIIRQPRAPKRGIAVDRTTFIDRGAFKSQLDDTSDLVRDIVPTPPNKKAMLHREREIAGADSVYNRPAVAGLAPALQNLFKNVARDGLPFRIDVTESRPERARGQEEDAMETDLGQYDAPPIDDEPNYGGEAAYEPEPSQAEPASQIEQEQEGSAASLDPTTWSERTIKMHNYLGTLFNDSDELKYLKMVENKPKRVVIGTFFEILVLKTKDVIDVRQDQPYKDITITKTANFDQRIPA</sequence>
<dbReference type="GO" id="GO:0005634">
    <property type="term" value="C:nucleus"/>
    <property type="evidence" value="ECO:0007669"/>
    <property type="project" value="UniProtKB-SubCell"/>
</dbReference>
<evidence type="ECO:0000256" key="1">
    <source>
        <dbReference type="ARBA" id="ARBA00004123"/>
    </source>
</evidence>
<organism evidence="9 10">
    <name type="scientific">Planoprotostelium fungivorum</name>
    <dbReference type="NCBI Taxonomy" id="1890364"/>
    <lineage>
        <taxon>Eukaryota</taxon>
        <taxon>Amoebozoa</taxon>
        <taxon>Evosea</taxon>
        <taxon>Variosea</taxon>
        <taxon>Cavosteliida</taxon>
        <taxon>Cavosteliaceae</taxon>
        <taxon>Planoprotostelium</taxon>
    </lineage>
</organism>
<reference evidence="9 10" key="1">
    <citation type="journal article" date="2018" name="Genome Biol. Evol.">
        <title>Multiple Roots of Fruiting Body Formation in Amoebozoa.</title>
        <authorList>
            <person name="Hillmann F."/>
            <person name="Forbes G."/>
            <person name="Novohradska S."/>
            <person name="Ferling I."/>
            <person name="Riege K."/>
            <person name="Groth M."/>
            <person name="Westermann M."/>
            <person name="Marz M."/>
            <person name="Spaller T."/>
            <person name="Winckler T."/>
            <person name="Schaap P."/>
            <person name="Glockner G."/>
        </authorList>
    </citation>
    <scope>NUCLEOTIDE SEQUENCE [LARGE SCALE GENOMIC DNA]</scope>
    <source>
        <strain evidence="9 10">Jena</strain>
    </source>
</reference>
<dbReference type="EMBL" id="MDYQ01000049">
    <property type="protein sequence ID" value="PRP85184.1"/>
    <property type="molecule type" value="Genomic_DNA"/>
</dbReference>
<dbReference type="OrthoDB" id="10071381at2759"/>
<protein>
    <submittedName>
        <fullName evidence="9">Double-strand-break repair protein</fullName>
    </submittedName>
</protein>
<comment type="caution">
    <text evidence="9">The sequence shown here is derived from an EMBL/GenBank/DDBJ whole genome shotgun (WGS) entry which is preliminary data.</text>
</comment>
<feature type="compositionally biased region" description="Low complexity" evidence="6">
    <location>
        <begin position="236"/>
        <end position="255"/>
    </location>
</feature>
<evidence type="ECO:0000259" key="8">
    <source>
        <dbReference type="Pfam" id="PF04825"/>
    </source>
</evidence>
<evidence type="ECO:0000256" key="2">
    <source>
        <dbReference type="ARBA" id="ARBA00004286"/>
    </source>
</evidence>
<comment type="similarity">
    <text evidence="3">Belongs to the rad21 family.</text>
</comment>
<evidence type="ECO:0000259" key="7">
    <source>
        <dbReference type="Pfam" id="PF04824"/>
    </source>
</evidence>
<dbReference type="GO" id="GO:0003682">
    <property type="term" value="F:chromatin binding"/>
    <property type="evidence" value="ECO:0007669"/>
    <property type="project" value="TreeGrafter"/>
</dbReference>
<dbReference type="Proteomes" id="UP000241769">
    <property type="component" value="Unassembled WGS sequence"/>
</dbReference>